<dbReference type="EMBL" id="CAJOAY010010559">
    <property type="protein sequence ID" value="CAF4223405.1"/>
    <property type="molecule type" value="Genomic_DNA"/>
</dbReference>
<feature type="non-terminal residue" evidence="1">
    <location>
        <position position="60"/>
    </location>
</feature>
<proteinExistence type="predicted"/>
<gene>
    <name evidence="1" type="ORF">OKA104_LOCUS42164</name>
</gene>
<dbReference type="AlphaFoldDB" id="A0A820CZQ1"/>
<evidence type="ECO:0000313" key="1">
    <source>
        <dbReference type="EMBL" id="CAF4223405.1"/>
    </source>
</evidence>
<name>A0A820CZQ1_9BILA</name>
<reference evidence="1" key="1">
    <citation type="submission" date="2021-02" db="EMBL/GenBank/DDBJ databases">
        <authorList>
            <person name="Nowell W R."/>
        </authorList>
    </citation>
    <scope>NUCLEOTIDE SEQUENCE</scope>
</reference>
<organism evidence="1 2">
    <name type="scientific">Adineta steineri</name>
    <dbReference type="NCBI Taxonomy" id="433720"/>
    <lineage>
        <taxon>Eukaryota</taxon>
        <taxon>Metazoa</taxon>
        <taxon>Spiralia</taxon>
        <taxon>Gnathifera</taxon>
        <taxon>Rotifera</taxon>
        <taxon>Eurotatoria</taxon>
        <taxon>Bdelloidea</taxon>
        <taxon>Adinetida</taxon>
        <taxon>Adinetidae</taxon>
        <taxon>Adineta</taxon>
    </lineage>
</organism>
<accession>A0A820CZQ1</accession>
<protein>
    <submittedName>
        <fullName evidence="1">Uncharacterized protein</fullName>
    </submittedName>
</protein>
<sequence length="60" mass="6669">MNDLDSVSNFPSFNLTEHQHPIYSSTPLVVVEKPPSSSTSSSFFLPLTENTCNNDQLIKL</sequence>
<evidence type="ECO:0000313" key="2">
    <source>
        <dbReference type="Proteomes" id="UP000663881"/>
    </source>
</evidence>
<dbReference type="Proteomes" id="UP000663881">
    <property type="component" value="Unassembled WGS sequence"/>
</dbReference>
<comment type="caution">
    <text evidence="1">The sequence shown here is derived from an EMBL/GenBank/DDBJ whole genome shotgun (WGS) entry which is preliminary data.</text>
</comment>